<feature type="chain" id="PRO_5004767820" description="Leucine-rich repeat domain-containing protein" evidence="1">
    <location>
        <begin position="25"/>
        <end position="484"/>
    </location>
</feature>
<name>V8CNQ6_9BACT</name>
<dbReference type="EMBL" id="AZJH01000012">
    <property type="protein sequence ID" value="ETD29003.1"/>
    <property type="molecule type" value="Genomic_DNA"/>
</dbReference>
<dbReference type="AlphaFoldDB" id="V8CNQ6"/>
<keyword evidence="3" id="KW-1185">Reference proteome</keyword>
<dbReference type="SUPFAM" id="SSF52058">
    <property type="entry name" value="L domain-like"/>
    <property type="match status" value="1"/>
</dbReference>
<reference evidence="2 3" key="1">
    <citation type="submission" date="2013-10" db="EMBL/GenBank/DDBJ databases">
        <title>The Genome Sequence of Prevotella nigrescens CC14M.</title>
        <authorList>
            <consortium name="The Broad Institute Genomics Platform"/>
            <person name="Earl A."/>
            <person name="Allen-Vercoe E."/>
            <person name="Daigneault M."/>
            <person name="Young S.K."/>
            <person name="Zeng Q."/>
            <person name="Gargeya S."/>
            <person name="Fitzgerald M."/>
            <person name="Abouelleil A."/>
            <person name="Alvarado L."/>
            <person name="Chapman S.B."/>
            <person name="Gainer-Dewar J."/>
            <person name="Goldberg J."/>
            <person name="Griggs A."/>
            <person name="Gujja S."/>
            <person name="Hansen M."/>
            <person name="Howarth C."/>
            <person name="Imamovic A."/>
            <person name="Ireland A."/>
            <person name="Larimer J."/>
            <person name="McCowan C."/>
            <person name="Murphy C."/>
            <person name="Pearson M."/>
            <person name="Poon T.W."/>
            <person name="Priest M."/>
            <person name="Roberts A."/>
            <person name="Saif S."/>
            <person name="Shea T."/>
            <person name="Sykes S."/>
            <person name="Wortman J."/>
            <person name="Nusbaum C."/>
            <person name="Birren B."/>
        </authorList>
    </citation>
    <scope>NUCLEOTIDE SEQUENCE [LARGE SCALE GENOMIC DNA]</scope>
    <source>
        <strain evidence="2 3">CC14M</strain>
    </source>
</reference>
<evidence type="ECO:0000313" key="3">
    <source>
        <dbReference type="Proteomes" id="UP000018727"/>
    </source>
</evidence>
<proteinExistence type="predicted"/>
<dbReference type="Gene3D" id="3.80.10.10">
    <property type="entry name" value="Ribonuclease Inhibitor"/>
    <property type="match status" value="2"/>
</dbReference>
<organism evidence="2 3">
    <name type="scientific">Prevotella nigrescens CC14M</name>
    <dbReference type="NCBI Taxonomy" id="1073366"/>
    <lineage>
        <taxon>Bacteria</taxon>
        <taxon>Pseudomonadati</taxon>
        <taxon>Bacteroidota</taxon>
        <taxon>Bacteroidia</taxon>
        <taxon>Bacteroidales</taxon>
        <taxon>Prevotellaceae</taxon>
        <taxon>Prevotella</taxon>
    </lineage>
</organism>
<dbReference type="PANTHER" id="PTHR45661">
    <property type="entry name" value="SURFACE ANTIGEN"/>
    <property type="match status" value="1"/>
</dbReference>
<evidence type="ECO:0000313" key="2">
    <source>
        <dbReference type="EMBL" id="ETD29003.1"/>
    </source>
</evidence>
<feature type="signal peptide" evidence="1">
    <location>
        <begin position="1"/>
        <end position="24"/>
    </location>
</feature>
<evidence type="ECO:0008006" key="4">
    <source>
        <dbReference type="Google" id="ProtNLM"/>
    </source>
</evidence>
<dbReference type="PANTHER" id="PTHR45661:SF3">
    <property type="entry name" value="IG-LIKE DOMAIN-CONTAINING PROTEIN"/>
    <property type="match status" value="1"/>
</dbReference>
<dbReference type="PATRIC" id="fig|1073366.3.peg.1099"/>
<gene>
    <name evidence="2" type="ORF">HMPREF1173_01047</name>
</gene>
<dbReference type="HOGENOM" id="CLU_547083_0_0_10"/>
<dbReference type="InterPro" id="IPR026906">
    <property type="entry name" value="LRR_5"/>
</dbReference>
<dbReference type="PROSITE" id="PS51257">
    <property type="entry name" value="PROKAR_LIPOPROTEIN"/>
    <property type="match status" value="1"/>
</dbReference>
<dbReference type="InterPro" id="IPR032675">
    <property type="entry name" value="LRR_dom_sf"/>
</dbReference>
<comment type="caution">
    <text evidence="2">The sequence shown here is derived from an EMBL/GenBank/DDBJ whole genome shotgun (WGS) entry which is preliminary data.</text>
</comment>
<dbReference type="InterPro" id="IPR053139">
    <property type="entry name" value="Surface_bspA-like"/>
</dbReference>
<dbReference type="Pfam" id="PF13306">
    <property type="entry name" value="LRR_5"/>
    <property type="match status" value="2"/>
</dbReference>
<accession>V8CNQ6</accession>
<evidence type="ECO:0000256" key="1">
    <source>
        <dbReference type="SAM" id="SignalP"/>
    </source>
</evidence>
<sequence length="484" mass="53017">MTMKKRLFSAVLALLFSVACSVMAVAATSGGDEADEVVRAGGFLFHFNRDRTALSLWFCNRADRNMTLPDKVYYDGATKEASLKPFGKAKAYTVEELEERTFRGNPDIQSVTIPASYRTVGGTAFMNCPNLKTFVGLGKDVMYGNDLFSGCVSLENVTIDARAIGSHIFEGCGRLIKPHITGTLDHIPDAAFQKSGIRSIDFIPQSVTAIWAGAFTESQLEGDLVLPLRFAVIVNGAFSLTNIRSVTVPEGFRELRDGVFAGCRSLSKVSLPSTLKYLGGMEFSATAIKQIDIPNSVIDLGPSAFFNCLQLDSVRLSNQLDKLEPSIFQGTALKHIYLPASIKSIGKGCFMFCRQLTDVYCFSTTPPEAHEYSFNDFDKPTIHVPKGTLAAYKSAPTWKKFKKFKEMPAAATDISTTQFATSNIYRQDNEVHVNDVPDGTLVQVYTLDGQLISEVTVRNTGAVLPLNTENPVIVRAGRQTVKLR</sequence>
<dbReference type="Proteomes" id="UP000018727">
    <property type="component" value="Unassembled WGS sequence"/>
</dbReference>
<keyword evidence="1" id="KW-0732">Signal</keyword>
<protein>
    <recommendedName>
        <fullName evidence="4">Leucine-rich repeat domain-containing protein</fullName>
    </recommendedName>
</protein>